<proteinExistence type="inferred from homology"/>
<dbReference type="SUPFAM" id="SSF52768">
    <property type="entry name" value="Arginase/deacetylase"/>
    <property type="match status" value="1"/>
</dbReference>
<evidence type="ECO:0000256" key="2">
    <source>
        <dbReference type="ARBA" id="ARBA00005947"/>
    </source>
</evidence>
<dbReference type="CDD" id="cd10001">
    <property type="entry name" value="HDAC_classII_APAH"/>
    <property type="match status" value="1"/>
</dbReference>
<dbReference type="EMBL" id="JBHLWQ010000163">
    <property type="protein sequence ID" value="MFC0202035.1"/>
    <property type="molecule type" value="Genomic_DNA"/>
</dbReference>
<protein>
    <submittedName>
        <fullName evidence="7">Histone deacetylase family protein</fullName>
    </submittedName>
</protein>
<accession>A0ABV6CMP7</accession>
<dbReference type="Proteomes" id="UP001589795">
    <property type="component" value="Unassembled WGS sequence"/>
</dbReference>
<dbReference type="PANTHER" id="PTHR10625">
    <property type="entry name" value="HISTONE DEACETYLASE HDAC1-RELATED"/>
    <property type="match status" value="1"/>
</dbReference>
<gene>
    <name evidence="7" type="ORF">ACFFIZ_17405</name>
</gene>
<sequence length="341" mass="37316">MKAIFDPRQLEHGPETYFRRGAEMPHPEQPRRAILIRDMLQENGFPVEAPRDFGLDPIRAVHDPDYVEFFRDAHARFRADAPPDALAIPTTHPGPRRGRCPADIHGAMGWWMTDTSTPLTEGTWDAIYWSAQSAIEAAEHVVNGEPMVYALSRPPGHHAMAAAANGFCFFNNACIAAHHLTRRWKKVALLDIDVHTGNGSLDILYERGDILFISLHPDPAGYPTFFLGHEDETGEGEGAGTCRNLLLPMGASQDVVLEALDQALEMIRDFGTEALIVSLGFDMAADDPLAAVGVHPDGFAEMGRRITALGLPTVLVQEGGYLGPSLAQNACSFLTACREEL</sequence>
<feature type="domain" description="Histone deacetylase" evidence="6">
    <location>
        <begin position="26"/>
        <end position="336"/>
    </location>
</feature>
<keyword evidence="5" id="KW-0862">Zinc</keyword>
<dbReference type="Gene3D" id="3.40.800.20">
    <property type="entry name" value="Histone deacetylase domain"/>
    <property type="match status" value="1"/>
</dbReference>
<dbReference type="InterPro" id="IPR023696">
    <property type="entry name" value="Ureohydrolase_dom_sf"/>
</dbReference>
<keyword evidence="3" id="KW-0479">Metal-binding</keyword>
<evidence type="ECO:0000313" key="8">
    <source>
        <dbReference type="Proteomes" id="UP001589795"/>
    </source>
</evidence>
<comment type="caution">
    <text evidence="7">The sequence shown here is derived from an EMBL/GenBank/DDBJ whole genome shotgun (WGS) entry which is preliminary data.</text>
</comment>
<name>A0ABV6CMP7_9RHOB</name>
<dbReference type="PRINTS" id="PR01270">
    <property type="entry name" value="HDASUPER"/>
</dbReference>
<keyword evidence="4" id="KW-0378">Hydrolase</keyword>
<dbReference type="InterPro" id="IPR023801">
    <property type="entry name" value="His_deacetylse_dom"/>
</dbReference>
<evidence type="ECO:0000256" key="3">
    <source>
        <dbReference type="ARBA" id="ARBA00022723"/>
    </source>
</evidence>
<dbReference type="Pfam" id="PF00850">
    <property type="entry name" value="Hist_deacetyl"/>
    <property type="match status" value="1"/>
</dbReference>
<dbReference type="RefSeq" id="WP_265508474.1">
    <property type="nucleotide sequence ID" value="NZ_JAOTBE010000080.1"/>
</dbReference>
<evidence type="ECO:0000256" key="5">
    <source>
        <dbReference type="ARBA" id="ARBA00022833"/>
    </source>
</evidence>
<comment type="cofactor">
    <cofactor evidence="1">
        <name>Zn(2+)</name>
        <dbReference type="ChEBI" id="CHEBI:29105"/>
    </cofactor>
</comment>
<evidence type="ECO:0000313" key="7">
    <source>
        <dbReference type="EMBL" id="MFC0202035.1"/>
    </source>
</evidence>
<evidence type="ECO:0000256" key="1">
    <source>
        <dbReference type="ARBA" id="ARBA00001947"/>
    </source>
</evidence>
<comment type="similarity">
    <text evidence="2">Belongs to the histone deacetylase family.</text>
</comment>
<dbReference type="PANTHER" id="PTHR10625:SF17">
    <property type="entry name" value="HISTONE DEACETYLASE 8"/>
    <property type="match status" value="1"/>
</dbReference>
<dbReference type="InterPro" id="IPR037138">
    <property type="entry name" value="His_deacetylse_dom_sf"/>
</dbReference>
<evidence type="ECO:0000259" key="6">
    <source>
        <dbReference type="Pfam" id="PF00850"/>
    </source>
</evidence>
<dbReference type="InterPro" id="IPR000286">
    <property type="entry name" value="HDACs"/>
</dbReference>
<organism evidence="7 8">
    <name type="scientific">Paracoccus rhizosphaerae</name>
    <dbReference type="NCBI Taxonomy" id="1133347"/>
    <lineage>
        <taxon>Bacteria</taxon>
        <taxon>Pseudomonadati</taxon>
        <taxon>Pseudomonadota</taxon>
        <taxon>Alphaproteobacteria</taxon>
        <taxon>Rhodobacterales</taxon>
        <taxon>Paracoccaceae</taxon>
        <taxon>Paracoccus</taxon>
    </lineage>
</organism>
<reference evidence="7 8" key="1">
    <citation type="submission" date="2024-09" db="EMBL/GenBank/DDBJ databases">
        <authorList>
            <person name="Sun Q."/>
            <person name="Mori K."/>
        </authorList>
    </citation>
    <scope>NUCLEOTIDE SEQUENCE [LARGE SCALE GENOMIC DNA]</scope>
    <source>
        <strain evidence="7 8">CCM 7904</strain>
    </source>
</reference>
<evidence type="ECO:0000256" key="4">
    <source>
        <dbReference type="ARBA" id="ARBA00022801"/>
    </source>
</evidence>
<keyword evidence="8" id="KW-1185">Reference proteome</keyword>